<dbReference type="SMART" id="SM01190">
    <property type="entry name" value="EMP24_GP25L"/>
    <property type="match status" value="1"/>
</dbReference>
<dbReference type="STRING" id="126957.T1ISK4"/>
<feature type="domain" description="GOLD" evidence="10">
    <location>
        <begin position="79"/>
        <end position="165"/>
    </location>
</feature>
<evidence type="ECO:0000256" key="4">
    <source>
        <dbReference type="ARBA" id="ARBA00022692"/>
    </source>
</evidence>
<comment type="similarity">
    <text evidence="2 8">Belongs to the EMP24/GP25L family.</text>
</comment>
<dbReference type="PROSITE" id="PS50866">
    <property type="entry name" value="GOLD"/>
    <property type="match status" value="1"/>
</dbReference>
<organism evidence="11 12">
    <name type="scientific">Strigamia maritima</name>
    <name type="common">European centipede</name>
    <name type="synonym">Geophilus maritimus</name>
    <dbReference type="NCBI Taxonomy" id="126957"/>
    <lineage>
        <taxon>Eukaryota</taxon>
        <taxon>Metazoa</taxon>
        <taxon>Ecdysozoa</taxon>
        <taxon>Arthropoda</taxon>
        <taxon>Myriapoda</taxon>
        <taxon>Chilopoda</taxon>
        <taxon>Pleurostigmophora</taxon>
        <taxon>Geophilomorpha</taxon>
        <taxon>Linotaeniidae</taxon>
        <taxon>Strigamia</taxon>
    </lineage>
</organism>
<name>T1ISK4_STRMM</name>
<dbReference type="Pfam" id="PF01105">
    <property type="entry name" value="EMP24_GP25L"/>
    <property type="match status" value="1"/>
</dbReference>
<evidence type="ECO:0000256" key="8">
    <source>
        <dbReference type="RuleBase" id="RU003827"/>
    </source>
</evidence>
<dbReference type="OMA" id="MAIRGIF"/>
<dbReference type="PhylomeDB" id="T1ISK4"/>
<feature type="transmembrane region" description="Helical" evidence="9">
    <location>
        <begin position="225"/>
        <end position="247"/>
    </location>
</feature>
<keyword evidence="5" id="KW-0732">Signal</keyword>
<sequence>AATQIPNSKPEVIVSRQQWRRSSLPRSFIKLLTLKEAVVHHKRLFLSSYMEFLQLLALLFAILAINVDALRFHLHPNSRKCFKDEVHKEGFTAGEYEISEAPGQKIDLIVTDSKGHVLTSRENINGKGKLSFSVDDYDIYEICIVSKVPAGTRVEEKEIEVYLSLKRGIEAKQYDSLAEASKLKPLEVELRKLEDLSETIVNDFTYMRQREEEMRDTNESTNSRVLYFSVFSMCCLLGLATWQVLYLRRFFKAKKLIE</sequence>
<dbReference type="eggNOG" id="KOG1691">
    <property type="taxonomic scope" value="Eukaryota"/>
</dbReference>
<dbReference type="Proteomes" id="UP000014500">
    <property type="component" value="Unassembled WGS sequence"/>
</dbReference>
<dbReference type="InterPro" id="IPR015720">
    <property type="entry name" value="Emp24-like"/>
</dbReference>
<dbReference type="GO" id="GO:0016020">
    <property type="term" value="C:membrane"/>
    <property type="evidence" value="ECO:0007669"/>
    <property type="project" value="UniProtKB-SubCell"/>
</dbReference>
<dbReference type="EMBL" id="JH431434">
    <property type="status" value="NOT_ANNOTATED_CDS"/>
    <property type="molecule type" value="Genomic_DNA"/>
</dbReference>
<keyword evidence="12" id="KW-1185">Reference proteome</keyword>
<accession>T1ISK4</accession>
<evidence type="ECO:0000256" key="1">
    <source>
        <dbReference type="ARBA" id="ARBA00004479"/>
    </source>
</evidence>
<keyword evidence="4 8" id="KW-0812">Transmembrane</keyword>
<evidence type="ECO:0000256" key="9">
    <source>
        <dbReference type="SAM" id="Phobius"/>
    </source>
</evidence>
<keyword evidence="3" id="KW-0217">Developmental protein</keyword>
<evidence type="ECO:0000256" key="6">
    <source>
        <dbReference type="ARBA" id="ARBA00022989"/>
    </source>
</evidence>
<proteinExistence type="inferred from homology"/>
<evidence type="ECO:0000313" key="12">
    <source>
        <dbReference type="Proteomes" id="UP000014500"/>
    </source>
</evidence>
<keyword evidence="6 9" id="KW-1133">Transmembrane helix</keyword>
<evidence type="ECO:0000313" key="11">
    <source>
        <dbReference type="EnsemblMetazoa" id="SMAR004080-PA"/>
    </source>
</evidence>
<dbReference type="EnsemblMetazoa" id="SMAR004080-RA">
    <property type="protein sequence ID" value="SMAR004080-PA"/>
    <property type="gene ID" value="SMAR004080"/>
</dbReference>
<evidence type="ECO:0000256" key="7">
    <source>
        <dbReference type="ARBA" id="ARBA00023136"/>
    </source>
</evidence>
<dbReference type="PANTHER" id="PTHR22811">
    <property type="entry name" value="TRANSMEMBRANE EMP24 DOMAIN-CONTAINING PROTEIN"/>
    <property type="match status" value="1"/>
</dbReference>
<reference evidence="12" key="1">
    <citation type="submission" date="2011-05" db="EMBL/GenBank/DDBJ databases">
        <authorList>
            <person name="Richards S.R."/>
            <person name="Qu J."/>
            <person name="Jiang H."/>
            <person name="Jhangiani S.N."/>
            <person name="Agravi P."/>
            <person name="Goodspeed R."/>
            <person name="Gross S."/>
            <person name="Mandapat C."/>
            <person name="Jackson L."/>
            <person name="Mathew T."/>
            <person name="Pu L."/>
            <person name="Thornton R."/>
            <person name="Saada N."/>
            <person name="Wilczek-Boney K.B."/>
            <person name="Lee S."/>
            <person name="Kovar C."/>
            <person name="Wu Y."/>
            <person name="Scherer S.E."/>
            <person name="Worley K.C."/>
            <person name="Muzny D.M."/>
            <person name="Gibbs R."/>
        </authorList>
    </citation>
    <scope>NUCLEOTIDE SEQUENCE</scope>
    <source>
        <strain evidence="12">Brora</strain>
    </source>
</reference>
<dbReference type="AlphaFoldDB" id="T1ISK4"/>
<evidence type="ECO:0000256" key="2">
    <source>
        <dbReference type="ARBA" id="ARBA00007104"/>
    </source>
</evidence>
<keyword evidence="7 9" id="KW-0472">Membrane</keyword>
<comment type="subcellular location">
    <subcellularLocation>
        <location evidence="1 8">Membrane</location>
        <topology evidence="1 8">Single-pass type I membrane protein</topology>
    </subcellularLocation>
</comment>
<feature type="transmembrane region" description="Helical" evidence="9">
    <location>
        <begin position="52"/>
        <end position="74"/>
    </location>
</feature>
<evidence type="ECO:0000256" key="3">
    <source>
        <dbReference type="ARBA" id="ARBA00022473"/>
    </source>
</evidence>
<evidence type="ECO:0000256" key="5">
    <source>
        <dbReference type="ARBA" id="ARBA00022729"/>
    </source>
</evidence>
<reference evidence="11" key="2">
    <citation type="submission" date="2015-02" db="UniProtKB">
        <authorList>
            <consortium name="EnsemblMetazoa"/>
        </authorList>
    </citation>
    <scope>IDENTIFICATION</scope>
</reference>
<dbReference type="HOGENOM" id="CLU_066963_3_1_1"/>
<dbReference type="InterPro" id="IPR009038">
    <property type="entry name" value="GOLD_dom"/>
</dbReference>
<protein>
    <recommendedName>
        <fullName evidence="10">GOLD domain-containing protein</fullName>
    </recommendedName>
</protein>
<evidence type="ECO:0000259" key="10">
    <source>
        <dbReference type="PROSITE" id="PS50866"/>
    </source>
</evidence>